<proteinExistence type="predicted"/>
<accession>A0A975S3R6</accession>
<gene>
    <name evidence="1" type="ORF">KG104_10115</name>
</gene>
<name>A0A975S3R6_9MICC</name>
<dbReference type="EMBL" id="CP076456">
    <property type="protein sequence ID" value="QWQ34900.1"/>
    <property type="molecule type" value="Genomic_DNA"/>
</dbReference>
<keyword evidence="2" id="KW-1185">Reference proteome</keyword>
<dbReference type="Proteomes" id="UP000680588">
    <property type="component" value="Chromosome"/>
</dbReference>
<reference evidence="1" key="1">
    <citation type="submission" date="2021-06" db="EMBL/GenBank/DDBJ databases">
        <title>Novel species in genus Arthrobacter.</title>
        <authorList>
            <person name="Zhang G."/>
        </authorList>
    </citation>
    <scope>NUCLEOTIDE SEQUENCE</scope>
    <source>
        <strain evidence="1">Zg-ZUI122</strain>
    </source>
</reference>
<protein>
    <submittedName>
        <fullName evidence="1">Uncharacterized protein</fullName>
    </submittedName>
</protein>
<organism evidence="1 2">
    <name type="scientific">Arthrobacter sunyaminii</name>
    <dbReference type="NCBI Taxonomy" id="2816859"/>
    <lineage>
        <taxon>Bacteria</taxon>
        <taxon>Bacillati</taxon>
        <taxon>Actinomycetota</taxon>
        <taxon>Actinomycetes</taxon>
        <taxon>Micrococcales</taxon>
        <taxon>Micrococcaceae</taxon>
        <taxon>Arthrobacter</taxon>
    </lineage>
</organism>
<dbReference type="KEGG" id="asun:KG104_10115"/>
<evidence type="ECO:0000313" key="1">
    <source>
        <dbReference type="EMBL" id="QWQ34900.1"/>
    </source>
</evidence>
<evidence type="ECO:0000313" key="2">
    <source>
        <dbReference type="Proteomes" id="UP000680588"/>
    </source>
</evidence>
<dbReference type="AlphaFoldDB" id="A0A975S3R6"/>
<dbReference type="RefSeq" id="WP_104054136.1">
    <property type="nucleotide sequence ID" value="NZ_CP076456.1"/>
</dbReference>
<sequence>MDLTTTLRRIDYGEPSEHGATTYLLHTAAGTFRTQPDNIRPRSLALAVPVSSDLPARPRLTLVLDDERSVVDWRPAIEEEQPPGEVSLQEVEWDGHFGLAVDYYDTAAAAAAAPDTRWAVVRSGPDRSFVIGPTADYAAAFRVALDHNLSDDYRADTFDDRYMVIQASLAEWACYAAEGPRADS</sequence>